<keyword evidence="3" id="KW-0245">EGF-like domain</keyword>
<keyword evidence="2 17" id="KW-0723">Serine/threonine-protein kinase</keyword>
<evidence type="ECO:0000256" key="5">
    <source>
        <dbReference type="ARBA" id="ARBA00022692"/>
    </source>
</evidence>
<keyword evidence="11 18" id="KW-0472">Membrane</keyword>
<dbReference type="PROSITE" id="PS50011">
    <property type="entry name" value="PROTEIN_KINASE_DOM"/>
    <property type="match status" value="1"/>
</dbReference>
<comment type="catalytic activity">
    <reaction evidence="15 17">
        <text>L-threonyl-[protein] + ATP = O-phospho-L-threonyl-[protein] + ADP + H(+)</text>
        <dbReference type="Rhea" id="RHEA:46608"/>
        <dbReference type="Rhea" id="RHEA-COMP:11060"/>
        <dbReference type="Rhea" id="RHEA-COMP:11605"/>
        <dbReference type="ChEBI" id="CHEBI:15378"/>
        <dbReference type="ChEBI" id="CHEBI:30013"/>
        <dbReference type="ChEBI" id="CHEBI:30616"/>
        <dbReference type="ChEBI" id="CHEBI:61977"/>
        <dbReference type="ChEBI" id="CHEBI:456216"/>
        <dbReference type="EC" id="2.7.11.1"/>
    </reaction>
</comment>
<keyword evidence="12" id="KW-1015">Disulfide bond</keyword>
<evidence type="ECO:0000313" key="21">
    <source>
        <dbReference type="EMBL" id="KAK4608338.1"/>
    </source>
</evidence>
<gene>
    <name evidence="21" type="ORF">RGQ29_001949</name>
</gene>
<dbReference type="Pfam" id="PF01453">
    <property type="entry name" value="B_lectin"/>
    <property type="match status" value="1"/>
</dbReference>
<dbReference type="InterPro" id="IPR051343">
    <property type="entry name" value="G-type_lectin_kinases/EP1-like"/>
</dbReference>
<dbReference type="SUPFAM" id="SSF51110">
    <property type="entry name" value="alpha-D-mannose-specific plant lectins"/>
    <property type="match status" value="1"/>
</dbReference>
<dbReference type="InterPro" id="IPR000719">
    <property type="entry name" value="Prot_kinase_dom"/>
</dbReference>
<dbReference type="PIRSF" id="PIRSF000641">
    <property type="entry name" value="SRK"/>
    <property type="match status" value="1"/>
</dbReference>
<feature type="domain" description="Protein kinase" evidence="20">
    <location>
        <begin position="469"/>
        <end position="751"/>
    </location>
</feature>
<keyword evidence="13" id="KW-0675">Receptor</keyword>
<evidence type="ECO:0000256" key="16">
    <source>
        <dbReference type="ARBA" id="ARBA00048679"/>
    </source>
</evidence>
<dbReference type="GO" id="GO:0016020">
    <property type="term" value="C:membrane"/>
    <property type="evidence" value="ECO:0007669"/>
    <property type="project" value="UniProtKB-SubCell"/>
</dbReference>
<feature type="chain" id="PRO_5042980864" description="Receptor-like serine/threonine-protein kinase" evidence="19">
    <location>
        <begin position="25"/>
        <end position="754"/>
    </location>
</feature>
<evidence type="ECO:0000256" key="12">
    <source>
        <dbReference type="ARBA" id="ARBA00023157"/>
    </source>
</evidence>
<evidence type="ECO:0000256" key="11">
    <source>
        <dbReference type="ARBA" id="ARBA00023136"/>
    </source>
</evidence>
<proteinExistence type="inferred from homology"/>
<comment type="catalytic activity">
    <reaction evidence="16 17">
        <text>L-seryl-[protein] + ATP = O-phospho-L-seryl-[protein] + ADP + H(+)</text>
        <dbReference type="Rhea" id="RHEA:17989"/>
        <dbReference type="Rhea" id="RHEA-COMP:9863"/>
        <dbReference type="Rhea" id="RHEA-COMP:11604"/>
        <dbReference type="ChEBI" id="CHEBI:15378"/>
        <dbReference type="ChEBI" id="CHEBI:29999"/>
        <dbReference type="ChEBI" id="CHEBI:30616"/>
        <dbReference type="ChEBI" id="CHEBI:83421"/>
        <dbReference type="ChEBI" id="CHEBI:456216"/>
        <dbReference type="EC" id="2.7.11.1"/>
    </reaction>
</comment>
<evidence type="ECO:0000256" key="17">
    <source>
        <dbReference type="PIRNR" id="PIRNR000641"/>
    </source>
</evidence>
<sequence length="754" mass="84662">MALQLSYLLSLLLLVLLLPYSSTAQTSSNQSLGSFLTAHEKGSYWASPFGDFAFGFQQIGNGCYLLAIWFNKIPEKTIVWSANGDNLVPTGSKGELTKIWKSELGGLGVVYAAMHDTGNFVLASQDGGYLWQSFDHPTDTILPTQTMSLGSKLVAHYSKRNNYNGRLQFALQTNGNLVLQTLAYPIDWSNTAYWLSGTIGSGFQVVFNESGSIYLTTRNGSILTVISSNPSSTQDFYQRAIMEYDGVFTQYVYPKNSTNSSNAGRWPMAWSSLVYIPPNICYLLEDIGSGACGFNSISVLEDDRKPNCRYPPGYTFINPDDITEGCKQNFLPQRCYEASPETDLFDFVCMQNTNWTQSGSDYAKYGGGSITENWCRKACLDDCFCAVAIFGDGQCFKKKIPLSNGRLDPTNAANKVLIKISKDNSTFKPSDADLLKKNHSTVILIMSLLLSSSMFLYLLLLLATFLPALKTYPFMPGMNLRRVLEYEDRKLVAVKRMNDFVKDCNMEFKAEVSAIGSTNHRNLVQLLGYCNEGQHWLLVYDFMSNGYLASFLFGGSQPYWYQRIQIALETARGLFYLHEECSTQIIQCDIKPQNILLDDSFTTRISNFGLAKVLKIDQTCTTTGIRGTKGYVAPEWFRNMLVTIKVDVYSFGILLLELICCRKSFEAEAKDENQMILADWAYDCYKDKKLDLLVENDEEAIDDMKRVEKYLMIAIWCIQEDPSLRPTMKKVVQMMEGSVEVSVPPGPSSFISSM</sequence>
<dbReference type="InterPro" id="IPR024171">
    <property type="entry name" value="SRK-like_kinase"/>
</dbReference>
<evidence type="ECO:0000256" key="6">
    <source>
        <dbReference type="ARBA" id="ARBA00022729"/>
    </source>
</evidence>
<keyword evidence="8 17" id="KW-0418">Kinase</keyword>
<dbReference type="PANTHER" id="PTHR47976">
    <property type="entry name" value="G-TYPE LECTIN S-RECEPTOR-LIKE SERINE/THREONINE-PROTEIN KINASE SD2-5"/>
    <property type="match status" value="1"/>
</dbReference>
<feature type="signal peptide" evidence="19">
    <location>
        <begin position="1"/>
        <end position="24"/>
    </location>
</feature>
<dbReference type="SUPFAM" id="SSF56112">
    <property type="entry name" value="Protein kinase-like (PK-like)"/>
    <property type="match status" value="1"/>
</dbReference>
<evidence type="ECO:0000256" key="1">
    <source>
        <dbReference type="ARBA" id="ARBA00004167"/>
    </source>
</evidence>
<evidence type="ECO:0000256" key="2">
    <source>
        <dbReference type="ARBA" id="ARBA00022527"/>
    </source>
</evidence>
<keyword evidence="5 18" id="KW-0812">Transmembrane</keyword>
<dbReference type="InterPro" id="IPR036426">
    <property type="entry name" value="Bulb-type_lectin_dom_sf"/>
</dbReference>
<dbReference type="InterPro" id="IPR001480">
    <property type="entry name" value="Bulb-type_lectin_dom"/>
</dbReference>
<dbReference type="PANTHER" id="PTHR47976:SF108">
    <property type="entry name" value="G-TYPE LECTIN S-RECEPTOR-LIKE SERINE_THREONINE-PROTEIN KINASE LECRK1"/>
    <property type="match status" value="1"/>
</dbReference>
<evidence type="ECO:0000256" key="8">
    <source>
        <dbReference type="ARBA" id="ARBA00022777"/>
    </source>
</evidence>
<comment type="caution">
    <text evidence="21">The sequence shown here is derived from an EMBL/GenBank/DDBJ whole genome shotgun (WGS) entry which is preliminary data.</text>
</comment>
<keyword evidence="9 17" id="KW-0067">ATP-binding</keyword>
<keyword evidence="7 17" id="KW-0547">Nucleotide-binding</keyword>
<comment type="subcellular location">
    <subcellularLocation>
        <location evidence="1">Membrane</location>
        <topology evidence="1">Single-pass membrane protein</topology>
    </subcellularLocation>
</comment>
<dbReference type="SMART" id="SM00220">
    <property type="entry name" value="S_TKc"/>
    <property type="match status" value="1"/>
</dbReference>
<feature type="transmembrane region" description="Helical" evidence="18">
    <location>
        <begin position="442"/>
        <end position="469"/>
    </location>
</feature>
<dbReference type="Gene3D" id="1.10.510.10">
    <property type="entry name" value="Transferase(Phosphotransferase) domain 1"/>
    <property type="match status" value="1"/>
</dbReference>
<evidence type="ECO:0000256" key="14">
    <source>
        <dbReference type="ARBA" id="ARBA00023180"/>
    </source>
</evidence>
<dbReference type="EC" id="2.7.11.1" evidence="17"/>
<evidence type="ECO:0000256" key="9">
    <source>
        <dbReference type="ARBA" id="ARBA00022840"/>
    </source>
</evidence>
<evidence type="ECO:0000256" key="18">
    <source>
        <dbReference type="SAM" id="Phobius"/>
    </source>
</evidence>
<evidence type="ECO:0000256" key="15">
    <source>
        <dbReference type="ARBA" id="ARBA00047899"/>
    </source>
</evidence>
<dbReference type="FunFam" id="1.10.510.10:FF:000237">
    <property type="entry name" value="G-type lectin S-receptor-like serine/threonine-protein kinase"/>
    <property type="match status" value="1"/>
</dbReference>
<keyword evidence="6 19" id="KW-0732">Signal</keyword>
<evidence type="ECO:0000256" key="7">
    <source>
        <dbReference type="ARBA" id="ARBA00022741"/>
    </source>
</evidence>
<organism evidence="21 22">
    <name type="scientific">Quercus rubra</name>
    <name type="common">Northern red oak</name>
    <name type="synonym">Quercus borealis</name>
    <dbReference type="NCBI Taxonomy" id="3512"/>
    <lineage>
        <taxon>Eukaryota</taxon>
        <taxon>Viridiplantae</taxon>
        <taxon>Streptophyta</taxon>
        <taxon>Embryophyta</taxon>
        <taxon>Tracheophyta</taxon>
        <taxon>Spermatophyta</taxon>
        <taxon>Magnoliopsida</taxon>
        <taxon>eudicotyledons</taxon>
        <taxon>Gunneridae</taxon>
        <taxon>Pentapetalae</taxon>
        <taxon>rosids</taxon>
        <taxon>fabids</taxon>
        <taxon>Fagales</taxon>
        <taxon>Fagaceae</taxon>
        <taxon>Quercus</taxon>
    </lineage>
</organism>
<dbReference type="GO" id="GO:0005524">
    <property type="term" value="F:ATP binding"/>
    <property type="evidence" value="ECO:0007669"/>
    <property type="project" value="UniProtKB-KW"/>
</dbReference>
<keyword evidence="4 17" id="KW-0808">Transferase</keyword>
<evidence type="ECO:0000256" key="4">
    <source>
        <dbReference type="ARBA" id="ARBA00022679"/>
    </source>
</evidence>
<dbReference type="Proteomes" id="UP001324115">
    <property type="component" value="Unassembled WGS sequence"/>
</dbReference>
<evidence type="ECO:0000256" key="19">
    <source>
        <dbReference type="SAM" id="SignalP"/>
    </source>
</evidence>
<dbReference type="SMART" id="SM00108">
    <property type="entry name" value="B_lectin"/>
    <property type="match status" value="1"/>
</dbReference>
<keyword evidence="22" id="KW-1185">Reference proteome</keyword>
<evidence type="ECO:0000256" key="10">
    <source>
        <dbReference type="ARBA" id="ARBA00022989"/>
    </source>
</evidence>
<name>A0AAN7G8D6_QUERU</name>
<keyword evidence="10 18" id="KW-1133">Transmembrane helix</keyword>
<evidence type="ECO:0000313" key="22">
    <source>
        <dbReference type="Proteomes" id="UP001324115"/>
    </source>
</evidence>
<dbReference type="Gene3D" id="2.90.10.10">
    <property type="entry name" value="Bulb-type lectin domain"/>
    <property type="match status" value="2"/>
</dbReference>
<reference evidence="21 22" key="1">
    <citation type="journal article" date="2023" name="G3 (Bethesda)">
        <title>A haplotype-resolved chromosome-scale genome for Quercus rubra L. provides insights into the genetics of adaptive traits for red oak species.</title>
        <authorList>
            <person name="Kapoor B."/>
            <person name="Jenkins J."/>
            <person name="Schmutz J."/>
            <person name="Zhebentyayeva T."/>
            <person name="Kuelheim C."/>
            <person name="Coggeshall M."/>
            <person name="Heim C."/>
            <person name="Lasky J.R."/>
            <person name="Leites L."/>
            <person name="Islam-Faridi N."/>
            <person name="Romero-Severson J."/>
            <person name="DeLeo V.L."/>
            <person name="Lucas S.M."/>
            <person name="Lazic D."/>
            <person name="Gailing O."/>
            <person name="Carlson J."/>
            <person name="Staton M."/>
        </authorList>
    </citation>
    <scope>NUCLEOTIDE SEQUENCE [LARGE SCALE GENOMIC DNA]</scope>
    <source>
        <strain evidence="21">Pseudo-F2</strain>
    </source>
</reference>
<dbReference type="InterPro" id="IPR011009">
    <property type="entry name" value="Kinase-like_dom_sf"/>
</dbReference>
<dbReference type="GO" id="GO:0004674">
    <property type="term" value="F:protein serine/threonine kinase activity"/>
    <property type="evidence" value="ECO:0007669"/>
    <property type="project" value="UniProtKB-KW"/>
</dbReference>
<evidence type="ECO:0000259" key="20">
    <source>
        <dbReference type="PROSITE" id="PS50011"/>
    </source>
</evidence>
<accession>A0AAN7G8D6</accession>
<dbReference type="Pfam" id="PF00069">
    <property type="entry name" value="Pkinase"/>
    <property type="match status" value="1"/>
</dbReference>
<comment type="similarity">
    <text evidence="17">Belongs to the protein kinase superfamily. Ser/Thr protein kinase family.</text>
</comment>
<evidence type="ECO:0000256" key="13">
    <source>
        <dbReference type="ARBA" id="ARBA00023170"/>
    </source>
</evidence>
<protein>
    <recommendedName>
        <fullName evidence="17">Receptor-like serine/threonine-protein kinase</fullName>
        <ecNumber evidence="17">2.7.11.1</ecNumber>
    </recommendedName>
</protein>
<evidence type="ECO:0000256" key="3">
    <source>
        <dbReference type="ARBA" id="ARBA00022536"/>
    </source>
</evidence>
<dbReference type="Gene3D" id="3.30.200.20">
    <property type="entry name" value="Phosphorylase Kinase, domain 1"/>
    <property type="match status" value="1"/>
</dbReference>
<keyword evidence="14" id="KW-0325">Glycoprotein</keyword>
<dbReference type="EMBL" id="JAXUIC010000001">
    <property type="protein sequence ID" value="KAK4608338.1"/>
    <property type="molecule type" value="Genomic_DNA"/>
</dbReference>
<dbReference type="AlphaFoldDB" id="A0AAN7G8D6"/>